<evidence type="ECO:0000256" key="1">
    <source>
        <dbReference type="SAM" id="MobiDB-lite"/>
    </source>
</evidence>
<name>A0A381ZP45_9ZZZZ</name>
<proteinExistence type="predicted"/>
<gene>
    <name evidence="2" type="ORF">METZ01_LOCUS143863</name>
</gene>
<accession>A0A381ZP45</accession>
<organism evidence="2">
    <name type="scientific">marine metagenome</name>
    <dbReference type="NCBI Taxonomy" id="408172"/>
    <lineage>
        <taxon>unclassified sequences</taxon>
        <taxon>metagenomes</taxon>
        <taxon>ecological metagenomes</taxon>
    </lineage>
</organism>
<reference evidence="2" key="1">
    <citation type="submission" date="2018-05" db="EMBL/GenBank/DDBJ databases">
        <authorList>
            <person name="Lanie J.A."/>
            <person name="Ng W.-L."/>
            <person name="Kazmierczak K.M."/>
            <person name="Andrzejewski T.M."/>
            <person name="Davidsen T.M."/>
            <person name="Wayne K.J."/>
            <person name="Tettelin H."/>
            <person name="Glass J.I."/>
            <person name="Rusch D."/>
            <person name="Podicherti R."/>
            <person name="Tsui H.-C.T."/>
            <person name="Winkler M.E."/>
        </authorList>
    </citation>
    <scope>NUCLEOTIDE SEQUENCE</scope>
</reference>
<protein>
    <submittedName>
        <fullName evidence="2">Uncharacterized protein</fullName>
    </submittedName>
</protein>
<feature type="compositionally biased region" description="Low complexity" evidence="1">
    <location>
        <begin position="42"/>
        <end position="58"/>
    </location>
</feature>
<evidence type="ECO:0000313" key="2">
    <source>
        <dbReference type="EMBL" id="SVA91009.1"/>
    </source>
</evidence>
<dbReference type="EMBL" id="UINC01022093">
    <property type="protein sequence ID" value="SVA91009.1"/>
    <property type="molecule type" value="Genomic_DNA"/>
</dbReference>
<sequence>MSVSGYLVPFPDHGAADLMSNHLEQVVQTTGPGKIIARTSLPAAPGKGSGIPSGPSGRSARKKLEFFRLEKNEWVLLYCTMVEGRQEPEESLLDVQSAESIKCRLTNMSGSEGQFSLECTYEPD</sequence>
<dbReference type="AlphaFoldDB" id="A0A381ZP45"/>
<feature type="region of interest" description="Disordered" evidence="1">
    <location>
        <begin position="38"/>
        <end position="59"/>
    </location>
</feature>